<dbReference type="Pfam" id="PF00072">
    <property type="entry name" value="Response_reg"/>
    <property type="match status" value="1"/>
</dbReference>
<evidence type="ECO:0000313" key="7">
    <source>
        <dbReference type="Proteomes" id="UP000306509"/>
    </source>
</evidence>
<dbReference type="PANTHER" id="PTHR37299:SF1">
    <property type="entry name" value="STAGE 0 SPORULATION PROTEIN A HOMOLOG"/>
    <property type="match status" value="1"/>
</dbReference>
<dbReference type="PROSITE" id="PS50110">
    <property type="entry name" value="RESPONSE_REGULATORY"/>
    <property type="match status" value="1"/>
</dbReference>
<dbReference type="STRING" id="180332.GCA_000797495_02356"/>
<dbReference type="SMART" id="SM00448">
    <property type="entry name" value="REC"/>
    <property type="match status" value="1"/>
</dbReference>
<dbReference type="InterPro" id="IPR011006">
    <property type="entry name" value="CheY-like_superfamily"/>
</dbReference>
<dbReference type="InterPro" id="IPR007492">
    <property type="entry name" value="LytTR_DNA-bd_dom"/>
</dbReference>
<dbReference type="RefSeq" id="WP_047834632.1">
    <property type="nucleotide sequence ID" value="NZ_CAUSDN010000002.1"/>
</dbReference>
<dbReference type="SMART" id="SM00850">
    <property type="entry name" value="LytTR"/>
    <property type="match status" value="1"/>
</dbReference>
<evidence type="ECO:0000313" key="6">
    <source>
        <dbReference type="EMBL" id="TLC97891.1"/>
    </source>
</evidence>
<protein>
    <recommendedName>
        <fullName evidence="1">Stage 0 sporulation protein A homolog</fullName>
    </recommendedName>
</protein>
<dbReference type="InterPro" id="IPR001789">
    <property type="entry name" value="Sig_transdc_resp-reg_receiver"/>
</dbReference>
<keyword evidence="3" id="KW-0597">Phosphoprotein</keyword>
<dbReference type="SUPFAM" id="SSF52172">
    <property type="entry name" value="CheY-like"/>
    <property type="match status" value="1"/>
</dbReference>
<keyword evidence="7" id="KW-1185">Reference proteome</keyword>
<accession>A0A4U8PZR6</accession>
<feature type="modified residue" description="4-aspartylphosphate" evidence="3">
    <location>
        <position position="57"/>
    </location>
</feature>
<organism evidence="6 7">
    <name type="scientific">Robinsoniella peoriensis</name>
    <dbReference type="NCBI Taxonomy" id="180332"/>
    <lineage>
        <taxon>Bacteria</taxon>
        <taxon>Bacillati</taxon>
        <taxon>Bacillota</taxon>
        <taxon>Clostridia</taxon>
        <taxon>Lachnospirales</taxon>
        <taxon>Lachnospiraceae</taxon>
        <taxon>Robinsoniella</taxon>
    </lineage>
</organism>
<name>A0A4U8PZR6_9FIRM</name>
<gene>
    <name evidence="6" type="primary">yehT_5</name>
    <name evidence="6" type="ORF">DSM106044_05255</name>
</gene>
<dbReference type="InterPro" id="IPR046947">
    <property type="entry name" value="LytR-like"/>
</dbReference>
<comment type="caution">
    <text evidence="6">The sequence shown here is derived from an EMBL/GenBank/DDBJ whole genome shotgun (WGS) entry which is preliminary data.</text>
</comment>
<evidence type="ECO:0000259" key="5">
    <source>
        <dbReference type="PROSITE" id="PS50930"/>
    </source>
</evidence>
<dbReference type="Pfam" id="PF04397">
    <property type="entry name" value="LytTR"/>
    <property type="match status" value="1"/>
</dbReference>
<sequence length="231" mass="26873">MIHIAICDDEIKQRYLLQLAVEKILKSKNIAYHIYEYGSGESLLKSDICSYDLIFLDVEMKEINGVETARAIRKENKLVNLVFVTGFTDYVFDGYEVQALNYIMKPFKEEKIKAVLDTALKSMNLTEDSFFLLECEQGTFKIPWDSLLYFASDKRKVTAFTRTENYEFYGKLNDLEAQVPDTFMRIHQRYLANLTHASGIEGQELLLKNIRLPISRQRTKEVMITFAKSML</sequence>
<dbReference type="Proteomes" id="UP000306509">
    <property type="component" value="Unassembled WGS sequence"/>
</dbReference>
<dbReference type="Gene3D" id="2.40.50.1020">
    <property type="entry name" value="LytTr DNA-binding domain"/>
    <property type="match status" value="1"/>
</dbReference>
<evidence type="ECO:0000256" key="3">
    <source>
        <dbReference type="PROSITE-ProRule" id="PRU00169"/>
    </source>
</evidence>
<dbReference type="GO" id="GO:0003677">
    <property type="term" value="F:DNA binding"/>
    <property type="evidence" value="ECO:0007669"/>
    <property type="project" value="InterPro"/>
</dbReference>
<evidence type="ECO:0000259" key="4">
    <source>
        <dbReference type="PROSITE" id="PS50110"/>
    </source>
</evidence>
<dbReference type="EMBL" id="QGQD01000107">
    <property type="protein sequence ID" value="TLC97891.1"/>
    <property type="molecule type" value="Genomic_DNA"/>
</dbReference>
<reference evidence="6 7" key="1">
    <citation type="journal article" date="2019" name="Anaerobe">
        <title>Detection of Robinsoniella peoriensis in multiple bone samples of a trauma patient.</title>
        <authorList>
            <person name="Schrottner P."/>
            <person name="Hartwich K."/>
            <person name="Bunk B."/>
            <person name="Schober I."/>
            <person name="Helbig S."/>
            <person name="Rudolph W.W."/>
            <person name="Gunzer F."/>
        </authorList>
    </citation>
    <scope>NUCLEOTIDE SEQUENCE [LARGE SCALE GENOMIC DNA]</scope>
    <source>
        <strain evidence="6 7">DSM 106044</strain>
    </source>
</reference>
<dbReference type="GO" id="GO:0000156">
    <property type="term" value="F:phosphorelay response regulator activity"/>
    <property type="evidence" value="ECO:0007669"/>
    <property type="project" value="InterPro"/>
</dbReference>
<evidence type="ECO:0000256" key="1">
    <source>
        <dbReference type="ARBA" id="ARBA00018672"/>
    </source>
</evidence>
<dbReference type="PROSITE" id="PS50930">
    <property type="entry name" value="HTH_LYTTR"/>
    <property type="match status" value="1"/>
</dbReference>
<feature type="domain" description="HTH LytTR-type" evidence="5">
    <location>
        <begin position="131"/>
        <end position="228"/>
    </location>
</feature>
<proteinExistence type="predicted"/>
<dbReference type="Gene3D" id="3.40.50.2300">
    <property type="match status" value="1"/>
</dbReference>
<comment type="function">
    <text evidence="2">May play the central regulatory role in sporulation. It may be an element of the effector pathway responsible for the activation of sporulation genes in response to nutritional stress. Spo0A may act in concert with spo0H (a sigma factor) to control the expression of some genes that are critical to the sporulation process.</text>
</comment>
<dbReference type="PANTHER" id="PTHR37299">
    <property type="entry name" value="TRANSCRIPTIONAL REGULATOR-RELATED"/>
    <property type="match status" value="1"/>
</dbReference>
<feature type="domain" description="Response regulatory" evidence="4">
    <location>
        <begin position="3"/>
        <end position="120"/>
    </location>
</feature>
<evidence type="ECO:0000256" key="2">
    <source>
        <dbReference type="ARBA" id="ARBA00024867"/>
    </source>
</evidence>
<dbReference type="AlphaFoldDB" id="A0A4U8PZR6"/>